<reference evidence="2" key="1">
    <citation type="journal article" date="2019" name="Int. J. Syst. Evol. Microbiol.">
        <title>The Global Catalogue of Microorganisms (GCM) 10K type strain sequencing project: providing services to taxonomists for standard genome sequencing and annotation.</title>
        <authorList>
            <consortium name="The Broad Institute Genomics Platform"/>
            <consortium name="The Broad Institute Genome Sequencing Center for Infectious Disease"/>
            <person name="Wu L."/>
            <person name="Ma J."/>
        </authorList>
    </citation>
    <scope>NUCLEOTIDE SEQUENCE [LARGE SCALE GENOMIC DNA]</scope>
    <source>
        <strain evidence="2">JCM 10367</strain>
    </source>
</reference>
<dbReference type="EMBL" id="BAAAGU010000167">
    <property type="protein sequence ID" value="GAA0674269.1"/>
    <property type="molecule type" value="Genomic_DNA"/>
</dbReference>
<comment type="caution">
    <text evidence="1">The sequence shown here is derived from an EMBL/GenBank/DDBJ whole genome shotgun (WGS) entry which is preliminary data.</text>
</comment>
<protein>
    <submittedName>
        <fullName evidence="1">Uncharacterized protein</fullName>
    </submittedName>
</protein>
<keyword evidence="2" id="KW-1185">Reference proteome</keyword>
<name>A0ABP3T559_9ACTN</name>
<accession>A0ABP3T559</accession>
<sequence length="50" mass="5558">MLFIVLYILALTPVAGIQSWINNSSIALGMLENTPYLSDKLKELWFNSAG</sequence>
<evidence type="ECO:0000313" key="2">
    <source>
        <dbReference type="Proteomes" id="UP001500724"/>
    </source>
</evidence>
<proteinExistence type="predicted"/>
<organism evidence="1 2">
    <name type="scientific">Streptomyces thermocarboxydovorans</name>
    <dbReference type="NCBI Taxonomy" id="59298"/>
    <lineage>
        <taxon>Bacteria</taxon>
        <taxon>Bacillati</taxon>
        <taxon>Actinomycetota</taxon>
        <taxon>Actinomycetes</taxon>
        <taxon>Kitasatosporales</taxon>
        <taxon>Streptomycetaceae</taxon>
        <taxon>Streptomyces</taxon>
    </lineage>
</organism>
<evidence type="ECO:0000313" key="1">
    <source>
        <dbReference type="EMBL" id="GAA0674269.1"/>
    </source>
</evidence>
<gene>
    <name evidence="1" type="ORF">GCM10009535_61060</name>
</gene>
<dbReference type="Proteomes" id="UP001500724">
    <property type="component" value="Unassembled WGS sequence"/>
</dbReference>